<dbReference type="Proteomes" id="UP000199021">
    <property type="component" value="Unassembled WGS sequence"/>
</dbReference>
<sequence>MARIHKINSLSSGIFSEFSSISSIEMEDKPFASGGFGEVYHCRNVNGKKTTIPQVIKVFIDVNGSAQKGFRTIQNLQKQIGNKSNDLKQNSKKI</sequence>
<dbReference type="OrthoDB" id="9993756at2"/>
<organism evidence="1 2">
    <name type="scientific">Neolewinella agarilytica</name>
    <dbReference type="NCBI Taxonomy" id="478744"/>
    <lineage>
        <taxon>Bacteria</taxon>
        <taxon>Pseudomonadati</taxon>
        <taxon>Bacteroidota</taxon>
        <taxon>Saprospiria</taxon>
        <taxon>Saprospirales</taxon>
        <taxon>Lewinellaceae</taxon>
        <taxon>Neolewinella</taxon>
    </lineage>
</organism>
<keyword evidence="2" id="KW-1185">Reference proteome</keyword>
<accession>A0A1H9JQ89</accession>
<dbReference type="AlphaFoldDB" id="A0A1H9JQ89"/>
<proteinExistence type="predicted"/>
<gene>
    <name evidence="1" type="ORF">SAMN05444359_11822</name>
</gene>
<evidence type="ECO:0008006" key="3">
    <source>
        <dbReference type="Google" id="ProtNLM"/>
    </source>
</evidence>
<evidence type="ECO:0000313" key="2">
    <source>
        <dbReference type="Proteomes" id="UP000199021"/>
    </source>
</evidence>
<dbReference type="STRING" id="478744.SAMN05444359_11822"/>
<name>A0A1H9JQ89_9BACT</name>
<protein>
    <recommendedName>
        <fullName evidence="3">Protein kinase domain-containing protein</fullName>
    </recommendedName>
</protein>
<reference evidence="2" key="1">
    <citation type="submission" date="2016-10" db="EMBL/GenBank/DDBJ databases">
        <authorList>
            <person name="Varghese N."/>
            <person name="Submissions S."/>
        </authorList>
    </citation>
    <scope>NUCLEOTIDE SEQUENCE [LARGE SCALE GENOMIC DNA]</scope>
    <source>
        <strain evidence="2">DSM 24740</strain>
    </source>
</reference>
<evidence type="ECO:0000313" key="1">
    <source>
        <dbReference type="EMBL" id="SEQ88986.1"/>
    </source>
</evidence>
<dbReference type="InParanoid" id="A0A1H9JQ89"/>
<dbReference type="RefSeq" id="WP_139211909.1">
    <property type="nucleotide sequence ID" value="NZ_FOFB01000018.1"/>
</dbReference>
<dbReference type="EMBL" id="FOFB01000018">
    <property type="protein sequence ID" value="SEQ88986.1"/>
    <property type="molecule type" value="Genomic_DNA"/>
</dbReference>